<protein>
    <submittedName>
        <fullName evidence="2">Uncharacterized protein</fullName>
    </submittedName>
</protein>
<dbReference type="Proteomes" id="UP001622690">
    <property type="component" value="Chromosome"/>
</dbReference>
<dbReference type="EMBL" id="CP108125">
    <property type="protein sequence ID" value="WTO86090.1"/>
    <property type="molecule type" value="Genomic_DNA"/>
</dbReference>
<evidence type="ECO:0000256" key="1">
    <source>
        <dbReference type="SAM" id="MobiDB-lite"/>
    </source>
</evidence>
<gene>
    <name evidence="2" type="ORF">OHU27_28125</name>
</gene>
<sequence>MALLAVLLPILMLCVMLALGRYEELLLPEDPEPLPSKARGLVTERAATPGDRHPV</sequence>
<dbReference type="RefSeq" id="WP_181890265.1">
    <property type="nucleotide sequence ID" value="NZ_CP108125.1"/>
</dbReference>
<accession>A0ABZ1J1T8</accession>
<feature type="region of interest" description="Disordered" evidence="1">
    <location>
        <begin position="31"/>
        <end position="55"/>
    </location>
</feature>
<name>A0ABZ1J1T8_9ACTN</name>
<evidence type="ECO:0000313" key="3">
    <source>
        <dbReference type="Proteomes" id="UP001622690"/>
    </source>
</evidence>
<keyword evidence="3" id="KW-1185">Reference proteome</keyword>
<proteinExistence type="predicted"/>
<evidence type="ECO:0000313" key="2">
    <source>
        <dbReference type="EMBL" id="WTO86090.1"/>
    </source>
</evidence>
<reference evidence="2 3" key="1">
    <citation type="submission" date="2022-10" db="EMBL/GenBank/DDBJ databases">
        <title>The complete genomes of actinobacterial strains from the NBC collection.</title>
        <authorList>
            <person name="Joergensen T.S."/>
            <person name="Alvarez Arevalo M."/>
            <person name="Sterndorff E.B."/>
            <person name="Faurdal D."/>
            <person name="Vuksanovic O."/>
            <person name="Mourched A.-S."/>
            <person name="Charusanti P."/>
            <person name="Shaw S."/>
            <person name="Blin K."/>
            <person name="Weber T."/>
        </authorList>
    </citation>
    <scope>NUCLEOTIDE SEQUENCE [LARGE SCALE GENOMIC DNA]</scope>
    <source>
        <strain evidence="2 3">NBC_00206</strain>
    </source>
</reference>
<organism evidence="2 3">
    <name type="scientific">Streptomyces nigra</name>
    <dbReference type="NCBI Taxonomy" id="1827580"/>
    <lineage>
        <taxon>Bacteria</taxon>
        <taxon>Bacillati</taxon>
        <taxon>Actinomycetota</taxon>
        <taxon>Actinomycetes</taxon>
        <taxon>Kitasatosporales</taxon>
        <taxon>Streptomycetaceae</taxon>
        <taxon>Streptomyces</taxon>
    </lineage>
</organism>